<dbReference type="SUPFAM" id="SSF63825">
    <property type="entry name" value="YWTD domain"/>
    <property type="match status" value="1"/>
</dbReference>
<dbReference type="InterPro" id="IPR036047">
    <property type="entry name" value="F-box-like_dom_sf"/>
</dbReference>
<dbReference type="SMART" id="SM00256">
    <property type="entry name" value="FBOX"/>
    <property type="match status" value="1"/>
</dbReference>
<keyword evidence="3" id="KW-1185">Reference proteome</keyword>
<feature type="domain" description="F-box" evidence="1">
    <location>
        <begin position="12"/>
        <end position="53"/>
    </location>
</feature>
<name>A0A3B6KK77_WHEAT</name>
<dbReference type="OMA" id="ISRPYKH"/>
<dbReference type="InterPro" id="IPR001810">
    <property type="entry name" value="F-box_dom"/>
</dbReference>
<reference evidence="2" key="1">
    <citation type="submission" date="2018-08" db="EMBL/GenBank/DDBJ databases">
        <authorList>
            <person name="Rossello M."/>
        </authorList>
    </citation>
    <scope>NUCLEOTIDE SEQUENCE [LARGE SCALE GENOMIC DNA]</scope>
    <source>
        <strain evidence="2">cv. Chinese Spring</strain>
    </source>
</reference>
<dbReference type="Gramene" id="TraesCS5A03G0753600.1">
    <property type="protein sequence ID" value="TraesCS5A03G0753600.1.CDS1"/>
    <property type="gene ID" value="TraesCS5A03G0753600"/>
</dbReference>
<dbReference type="Gramene" id="TraesCLE_scaffold_064063_01G000200.1">
    <property type="protein sequence ID" value="TraesCLE_scaffold_064063_01G000200.1"/>
    <property type="gene ID" value="TraesCLE_scaffold_064063_01G000200"/>
</dbReference>
<evidence type="ECO:0000313" key="3">
    <source>
        <dbReference type="Proteomes" id="UP000019116"/>
    </source>
</evidence>
<dbReference type="SUPFAM" id="SSF81383">
    <property type="entry name" value="F-box domain"/>
    <property type="match status" value="1"/>
</dbReference>
<protein>
    <recommendedName>
        <fullName evidence="1">F-box domain-containing protein</fullName>
    </recommendedName>
</protein>
<dbReference type="Gramene" id="TraesJAG5A03G02703760.1">
    <property type="protein sequence ID" value="TraesJAG5A03G02703760.1.CDS1"/>
    <property type="gene ID" value="TraesJAG5A03G02703760"/>
</dbReference>
<dbReference type="InterPro" id="IPR013187">
    <property type="entry name" value="F-box-assoc_dom_typ3"/>
</dbReference>
<reference evidence="2" key="2">
    <citation type="submission" date="2018-10" db="UniProtKB">
        <authorList>
            <consortium name="EnsemblPlants"/>
        </authorList>
    </citation>
    <scope>IDENTIFICATION</scope>
</reference>
<dbReference type="Gramene" id="TraesSTA5A03G02693000.1">
    <property type="protein sequence ID" value="TraesSTA5A03G02693000.1.CDS1"/>
    <property type="gene ID" value="TraesSTA5A03G02693000"/>
</dbReference>
<dbReference type="Gramene" id="TraesNOR5A03G02725120.1">
    <property type="protein sequence ID" value="TraesNOR5A03G02725120.1.CDS1"/>
    <property type="gene ID" value="TraesNOR5A03G02725120"/>
</dbReference>
<dbReference type="OrthoDB" id="665134at2759"/>
<dbReference type="Gramene" id="TraesWEE_scaffold_030733_01G000300.1">
    <property type="protein sequence ID" value="TraesWEE_scaffold_030733_01G000300.1"/>
    <property type="gene ID" value="TraesWEE_scaffold_030733_01G000300"/>
</dbReference>
<dbReference type="SMR" id="A0A3B6KK77"/>
<sequence length="374" mass="41678">MLARTSPGDACFPTDVLVEILLRLPPSARRRARLVCRLWRDVVDERTTEMQSRATALLWHAASTIAYVVDDLSSSSTGSYSLLWSGRLQLVGTCNGLLCLCDDGGGITLVNPATRETLPVPRRPPCAGQPFGEDRRWHREYNFAYHPTTGRYKVVHVPCSSFNRARDAVHVLTLGEEEWREVPAPGNKRSNLDGGIVSVDGVTYWVADGGGTARIISFDLDSERIAVSATSLPFLPARHNDYSLTEVHGRLGVIVSNPAGMMQAWVRNKEGRWICRYTLACPMHEIPRPHFAYGEHFLKCEGQLLYAYPRQGASSPFGSRLASNIVQVNHRDRGVLVAKMNGVGWRFNYRTFAYVKTLEPLGVYMRPQKCAGIC</sequence>
<dbReference type="Gramene" id="TraesLAC5A03G02656190.1">
    <property type="protein sequence ID" value="TraesLAC5A03G02656190.1.CDS1"/>
    <property type="gene ID" value="TraesLAC5A03G02656190"/>
</dbReference>
<dbReference type="Pfam" id="PF08268">
    <property type="entry name" value="FBA_3"/>
    <property type="match status" value="1"/>
</dbReference>
<dbReference type="Gramene" id="TraesLDM5A03G02705120.1">
    <property type="protein sequence ID" value="TraesLDM5A03G02705120.1.CDS1"/>
    <property type="gene ID" value="TraesLDM5A03G02705120"/>
</dbReference>
<dbReference type="Gramene" id="TraesARI5A03G02744610.1">
    <property type="protein sequence ID" value="TraesARI5A03G02744610.1.CDS1"/>
    <property type="gene ID" value="TraesARI5A03G02744610"/>
</dbReference>
<dbReference type="Gramene" id="TraesCAD_scaffold_003967_01G000300.1">
    <property type="protein sequence ID" value="TraesCAD_scaffold_003967_01G000300.1"/>
    <property type="gene ID" value="TraesCAD_scaffold_003967_01G000300"/>
</dbReference>
<organism evidence="2">
    <name type="scientific">Triticum aestivum</name>
    <name type="common">Wheat</name>
    <dbReference type="NCBI Taxonomy" id="4565"/>
    <lineage>
        <taxon>Eukaryota</taxon>
        <taxon>Viridiplantae</taxon>
        <taxon>Streptophyta</taxon>
        <taxon>Embryophyta</taxon>
        <taxon>Tracheophyta</taxon>
        <taxon>Spermatophyta</taxon>
        <taxon>Magnoliopsida</taxon>
        <taxon>Liliopsida</taxon>
        <taxon>Poales</taxon>
        <taxon>Poaceae</taxon>
        <taxon>BOP clade</taxon>
        <taxon>Pooideae</taxon>
        <taxon>Triticodae</taxon>
        <taxon>Triticeae</taxon>
        <taxon>Triticinae</taxon>
        <taxon>Triticum</taxon>
    </lineage>
</organism>
<dbReference type="AlphaFoldDB" id="A0A3B6KK77"/>
<dbReference type="Gramene" id="TraesCS5A02G309400.1">
    <property type="protein sequence ID" value="TraesCS5A02G309400.1.cds1"/>
    <property type="gene ID" value="TraesCS5A02G309400"/>
</dbReference>
<dbReference type="Gramene" id="TraesJAG5A03G02704020.1">
    <property type="protein sequence ID" value="TraesJAG5A03G02704020.1.CDS1"/>
    <property type="gene ID" value="TraesJAG5A03G02704020"/>
</dbReference>
<evidence type="ECO:0000313" key="2">
    <source>
        <dbReference type="EnsemblPlants" id="TraesCS5A02G309400.1.cds1"/>
    </source>
</evidence>
<proteinExistence type="predicted"/>
<dbReference type="Gramene" id="TraesJUL5A03G02721860.1">
    <property type="protein sequence ID" value="TraesJUL5A03G02721860.1.CDS1"/>
    <property type="gene ID" value="TraesJUL5A03G02721860"/>
</dbReference>
<dbReference type="EnsemblPlants" id="TraesCS5A02G309400.1">
    <property type="protein sequence ID" value="TraesCS5A02G309400.1.cds1"/>
    <property type="gene ID" value="TraesCS5A02G309400"/>
</dbReference>
<dbReference type="Gramene" id="TraesPARA_EIv1.0_1555640.1">
    <property type="protein sequence ID" value="TraesPARA_EIv1.0_1555640.1.CDS1"/>
    <property type="gene ID" value="TraesPARA_EIv1.0_1555640"/>
</dbReference>
<dbReference type="Gramene" id="TraesMAC5A03G02700320.1">
    <property type="protein sequence ID" value="TraesMAC5A03G02700320.1.CDS1"/>
    <property type="gene ID" value="TraesMAC5A03G02700320"/>
</dbReference>
<dbReference type="PANTHER" id="PTHR31111">
    <property type="entry name" value="BNAA05G37150D PROTEIN-RELATED"/>
    <property type="match status" value="1"/>
</dbReference>
<accession>A0A3B6KK77</accession>
<dbReference type="Pfam" id="PF00646">
    <property type="entry name" value="F-box"/>
    <property type="match status" value="1"/>
</dbReference>
<dbReference type="PANTHER" id="PTHR31111:SF133">
    <property type="entry name" value="OS07G0196600 PROTEIN"/>
    <property type="match status" value="1"/>
</dbReference>
<evidence type="ECO:0000259" key="1">
    <source>
        <dbReference type="SMART" id="SM00256"/>
    </source>
</evidence>
<dbReference type="Gramene" id="TraesRN5A0100767000.1">
    <property type="protein sequence ID" value="TraesRN5A0100767000.1"/>
    <property type="gene ID" value="TraesRN5A0100767000"/>
</dbReference>
<dbReference type="Gramene" id="TraesROB_scaffold_085942_01G000100.1">
    <property type="protein sequence ID" value="TraesROB_scaffold_085942_01G000100.1"/>
    <property type="gene ID" value="TraesROB_scaffold_085942_01G000100"/>
</dbReference>
<dbReference type="Gene3D" id="1.20.1280.50">
    <property type="match status" value="1"/>
</dbReference>
<dbReference type="NCBIfam" id="TIGR01640">
    <property type="entry name" value="F_box_assoc_1"/>
    <property type="match status" value="1"/>
</dbReference>
<dbReference type="Proteomes" id="UP000019116">
    <property type="component" value="Chromosome 5A"/>
</dbReference>
<dbReference type="InterPro" id="IPR017451">
    <property type="entry name" value="F-box-assoc_interact_dom"/>
</dbReference>